<gene>
    <name evidence="7" type="ORF">OP10G_0696</name>
</gene>
<reference evidence="7 8" key="1">
    <citation type="journal article" date="2014" name="PLoS ONE">
        <title>The first complete genome sequence of the class fimbriimonadia in the phylum armatimonadetes.</title>
        <authorList>
            <person name="Hu Z.Y."/>
            <person name="Wang Y.Z."/>
            <person name="Im W.T."/>
            <person name="Wang S.Y."/>
            <person name="Zhao G.P."/>
            <person name="Zheng H.J."/>
            <person name="Quan Z.X."/>
        </authorList>
    </citation>
    <scope>NUCLEOTIDE SEQUENCE [LARGE SCALE GENOMIC DNA]</scope>
    <source>
        <strain evidence="7">Gsoil 348</strain>
    </source>
</reference>
<dbReference type="PANTHER" id="PTHR30093:SF44">
    <property type="entry name" value="TYPE II SECRETION SYSTEM CORE PROTEIN G"/>
    <property type="match status" value="1"/>
</dbReference>
<dbReference type="OrthoDB" id="270727at2"/>
<dbReference type="NCBIfam" id="TIGR02532">
    <property type="entry name" value="IV_pilin_GFxxxE"/>
    <property type="match status" value="1"/>
</dbReference>
<name>A0A068NR73_FIMGI</name>
<feature type="region of interest" description="Disordered" evidence="6">
    <location>
        <begin position="265"/>
        <end position="287"/>
    </location>
</feature>
<evidence type="ECO:0000256" key="3">
    <source>
        <dbReference type="ARBA" id="ARBA00022692"/>
    </source>
</evidence>
<keyword evidence="8" id="KW-1185">Reference proteome</keyword>
<dbReference type="InterPro" id="IPR012902">
    <property type="entry name" value="N_methyl_site"/>
</dbReference>
<sequence length="287" mass="31083">MKHRGFTLIELLVVIAIIAILAAILFPVFAQAKAAAKKTASLSNAKQLGIATMLYNNDEDGMFPAGVRACWWGTLDYNWAYTTQPYIKNTQILLSPLDSKRRDNWPSWMAGAGGVNVSFAANGFMKWDGSGWGMYGIMGMDQAHVEVARQDGTSGTGCGSWMDRGDTNETQVTQPASTIMFSEVYGAYPLWGPSNFLTSINWWDFVGVGGWIPDGRRDGTPYTVSPNGSAVVFSKNNRNGGVNSVDITSPSSGTTNYVWADGHAKSMNPVATNPGPDPSKNLWDSSR</sequence>
<dbReference type="SUPFAM" id="SSF54523">
    <property type="entry name" value="Pili subunits"/>
    <property type="match status" value="1"/>
</dbReference>
<evidence type="ECO:0000256" key="6">
    <source>
        <dbReference type="SAM" id="MobiDB-lite"/>
    </source>
</evidence>
<dbReference type="GO" id="GO:0016020">
    <property type="term" value="C:membrane"/>
    <property type="evidence" value="ECO:0007669"/>
    <property type="project" value="UniProtKB-SubCell"/>
</dbReference>
<dbReference type="KEGG" id="fgi:OP10G_0696"/>
<evidence type="ECO:0000256" key="1">
    <source>
        <dbReference type="ARBA" id="ARBA00004167"/>
    </source>
</evidence>
<organism evidence="7 8">
    <name type="scientific">Fimbriimonas ginsengisoli Gsoil 348</name>
    <dbReference type="NCBI Taxonomy" id="661478"/>
    <lineage>
        <taxon>Bacteria</taxon>
        <taxon>Bacillati</taxon>
        <taxon>Armatimonadota</taxon>
        <taxon>Fimbriimonadia</taxon>
        <taxon>Fimbriimonadales</taxon>
        <taxon>Fimbriimonadaceae</taxon>
        <taxon>Fimbriimonas</taxon>
    </lineage>
</organism>
<accession>A0A068NR73</accession>
<dbReference type="InterPro" id="IPR045584">
    <property type="entry name" value="Pilin-like"/>
</dbReference>
<evidence type="ECO:0000313" key="8">
    <source>
        <dbReference type="Proteomes" id="UP000027982"/>
    </source>
</evidence>
<evidence type="ECO:0000313" key="7">
    <source>
        <dbReference type="EMBL" id="AIE84064.1"/>
    </source>
</evidence>
<evidence type="ECO:0000256" key="4">
    <source>
        <dbReference type="ARBA" id="ARBA00022989"/>
    </source>
</evidence>
<evidence type="ECO:0008006" key="9">
    <source>
        <dbReference type="Google" id="ProtNLM"/>
    </source>
</evidence>
<dbReference type="EMBL" id="CP007139">
    <property type="protein sequence ID" value="AIE84064.1"/>
    <property type="molecule type" value="Genomic_DNA"/>
</dbReference>
<dbReference type="HOGENOM" id="CLU_041661_1_0_0"/>
<keyword evidence="4" id="KW-1133">Transmembrane helix</keyword>
<evidence type="ECO:0000256" key="2">
    <source>
        <dbReference type="ARBA" id="ARBA00022481"/>
    </source>
</evidence>
<evidence type="ECO:0000256" key="5">
    <source>
        <dbReference type="ARBA" id="ARBA00023136"/>
    </source>
</evidence>
<comment type="subcellular location">
    <subcellularLocation>
        <location evidence="1">Membrane</location>
        <topology evidence="1">Single-pass membrane protein</topology>
    </subcellularLocation>
</comment>
<protein>
    <recommendedName>
        <fullName evidence="9">Prepilin-type N-terminal cleavage/methylation domain-containing protein</fullName>
    </recommendedName>
</protein>
<dbReference type="AlphaFoldDB" id="A0A068NR73"/>
<dbReference type="eggNOG" id="COG4968">
    <property type="taxonomic scope" value="Bacteria"/>
</dbReference>
<dbReference type="Gene3D" id="3.30.700.10">
    <property type="entry name" value="Glycoprotein, Type 4 Pilin"/>
    <property type="match status" value="1"/>
</dbReference>
<keyword evidence="2" id="KW-0488">Methylation</keyword>
<dbReference type="PANTHER" id="PTHR30093">
    <property type="entry name" value="GENERAL SECRETION PATHWAY PROTEIN G"/>
    <property type="match status" value="1"/>
</dbReference>
<dbReference type="Pfam" id="PF07963">
    <property type="entry name" value="N_methyl"/>
    <property type="match status" value="1"/>
</dbReference>
<dbReference type="RefSeq" id="WP_025227286.1">
    <property type="nucleotide sequence ID" value="NZ_CP007139.1"/>
</dbReference>
<keyword evidence="3" id="KW-0812">Transmembrane</keyword>
<dbReference type="PROSITE" id="PS00409">
    <property type="entry name" value="PROKAR_NTER_METHYL"/>
    <property type="match status" value="1"/>
</dbReference>
<keyword evidence="5" id="KW-0472">Membrane</keyword>
<dbReference type="Proteomes" id="UP000027982">
    <property type="component" value="Chromosome"/>
</dbReference>
<proteinExistence type="predicted"/>
<dbReference type="STRING" id="661478.OP10G_0696"/>